<dbReference type="FunFam" id="2.40.50.140:FF:000041">
    <property type="entry name" value="Replication protein A subunit"/>
    <property type="match status" value="1"/>
</dbReference>
<keyword evidence="4" id="KW-0862">Zinc</keyword>
<dbReference type="AlphaFoldDB" id="A0A8T2ZVM6"/>
<dbReference type="Gene3D" id="2.40.50.140">
    <property type="entry name" value="Nucleic acid-binding proteins"/>
    <property type="match status" value="1"/>
</dbReference>
<dbReference type="InterPro" id="IPR012340">
    <property type="entry name" value="NA-bd_OB-fold"/>
</dbReference>
<feature type="region of interest" description="Disordered" evidence="6">
    <location>
        <begin position="42"/>
        <end position="96"/>
    </location>
</feature>
<reference evidence="7" key="1">
    <citation type="journal article" date="2021" name="J. Hered.">
        <title>Genome Assembly of Salicaceae Populus deltoides (Eastern Cottonwood) I-69 Based on Nanopore Sequencing and Hi-C Technologies.</title>
        <authorList>
            <person name="Bai S."/>
            <person name="Wu H."/>
            <person name="Zhang J."/>
            <person name="Pan Z."/>
            <person name="Zhao W."/>
            <person name="Li Z."/>
            <person name="Tong C."/>
        </authorList>
    </citation>
    <scope>NUCLEOTIDE SEQUENCE</scope>
    <source>
        <tissue evidence="7">Leaf</tissue>
    </source>
</reference>
<dbReference type="EMBL" id="JACEGQ020000001">
    <property type="protein sequence ID" value="KAH8521603.1"/>
    <property type="molecule type" value="Genomic_DNA"/>
</dbReference>
<evidence type="ECO:0000256" key="6">
    <source>
        <dbReference type="SAM" id="MobiDB-lite"/>
    </source>
</evidence>
<evidence type="ECO:0000256" key="4">
    <source>
        <dbReference type="ARBA" id="ARBA00022833"/>
    </source>
</evidence>
<feature type="compositionally biased region" description="Polar residues" evidence="6">
    <location>
        <begin position="63"/>
        <end position="84"/>
    </location>
</feature>
<name>A0A8T2ZVM6_POPDE</name>
<evidence type="ECO:0000256" key="1">
    <source>
        <dbReference type="ARBA" id="ARBA00005690"/>
    </source>
</evidence>
<evidence type="ECO:0000256" key="2">
    <source>
        <dbReference type="ARBA" id="ARBA00022723"/>
    </source>
</evidence>
<evidence type="ECO:0000313" key="8">
    <source>
        <dbReference type="Proteomes" id="UP000807159"/>
    </source>
</evidence>
<gene>
    <name evidence="7" type="ORF">H0E87_002586</name>
</gene>
<protein>
    <submittedName>
        <fullName evidence="7">Uncharacterized protein</fullName>
    </submittedName>
</protein>
<organism evidence="7 8">
    <name type="scientific">Populus deltoides</name>
    <name type="common">Eastern poplar</name>
    <name type="synonym">Eastern cottonwood</name>
    <dbReference type="NCBI Taxonomy" id="3696"/>
    <lineage>
        <taxon>Eukaryota</taxon>
        <taxon>Viridiplantae</taxon>
        <taxon>Streptophyta</taxon>
        <taxon>Embryophyta</taxon>
        <taxon>Tracheophyta</taxon>
        <taxon>Spermatophyta</taxon>
        <taxon>Magnoliopsida</taxon>
        <taxon>eudicotyledons</taxon>
        <taxon>Gunneridae</taxon>
        <taxon>Pentapetalae</taxon>
        <taxon>rosids</taxon>
        <taxon>fabids</taxon>
        <taxon>Malpighiales</taxon>
        <taxon>Salicaceae</taxon>
        <taxon>Saliceae</taxon>
        <taxon>Populus</taxon>
    </lineage>
</organism>
<keyword evidence="8" id="KW-1185">Reference proteome</keyword>
<dbReference type="GO" id="GO:0003677">
    <property type="term" value="F:DNA binding"/>
    <property type="evidence" value="ECO:0007669"/>
    <property type="project" value="UniProtKB-KW"/>
</dbReference>
<comment type="caution">
    <text evidence="7">The sequence shown here is derived from an EMBL/GenBank/DDBJ whole genome shotgun (WGS) entry which is preliminary data.</text>
</comment>
<comment type="similarity">
    <text evidence="1">Belongs to the replication factor A protein 1 family.</text>
</comment>
<dbReference type="SUPFAM" id="SSF50249">
    <property type="entry name" value="Nucleic acid-binding proteins"/>
    <property type="match status" value="1"/>
</dbReference>
<keyword evidence="3" id="KW-0863">Zinc-finger</keyword>
<keyword evidence="5" id="KW-0238">DNA-binding</keyword>
<evidence type="ECO:0000256" key="5">
    <source>
        <dbReference type="ARBA" id="ARBA00023125"/>
    </source>
</evidence>
<sequence length="290" mass="32096">MPKTLWNIYHTFTLPGYIRLIIIVLELALIAEGCELIGNPVSAQKSSGPSSSSGDQPGRVNASLRSFGTSSVHGGMVGNQNNAGFRNPRSETPQPHMGGYSCPPLSAYQQPSLMYSNRGSVARNEAPPRIVPITALNPYHGRWTIKARAMTKGELRHYNNTRGDSKVLSSDPLDCDGGEIRATCSNQVADQFYIQIEAGRIYLISKGNLKPAQRNFNHLRHDLEIFLESTSTVQLCFEDDSTIPSQQSHFRPVSDIEDMEKNNSVVNLIGWYNPLLPLLLQRGKMVQKLS</sequence>
<proteinExistence type="inferred from homology"/>
<dbReference type="GO" id="GO:0008270">
    <property type="term" value="F:zinc ion binding"/>
    <property type="evidence" value="ECO:0007669"/>
    <property type="project" value="UniProtKB-KW"/>
</dbReference>
<evidence type="ECO:0000256" key="3">
    <source>
        <dbReference type="ARBA" id="ARBA00022771"/>
    </source>
</evidence>
<accession>A0A8T2ZVM6</accession>
<evidence type="ECO:0000313" key="7">
    <source>
        <dbReference type="EMBL" id="KAH8521603.1"/>
    </source>
</evidence>
<dbReference type="CDD" id="cd04474">
    <property type="entry name" value="RPA1_DBD_A"/>
    <property type="match status" value="1"/>
</dbReference>
<dbReference type="Proteomes" id="UP000807159">
    <property type="component" value="Chromosome 1"/>
</dbReference>
<keyword evidence="2" id="KW-0479">Metal-binding</keyword>